<accession>A0A194VJ70</accession>
<feature type="region of interest" description="Disordered" evidence="1">
    <location>
        <begin position="1"/>
        <end position="87"/>
    </location>
</feature>
<name>A0A194VJ70_CYTMA</name>
<dbReference type="AlphaFoldDB" id="A0A194VJ70"/>
<dbReference type="Proteomes" id="UP000078559">
    <property type="component" value="Unassembled WGS sequence"/>
</dbReference>
<evidence type="ECO:0000256" key="1">
    <source>
        <dbReference type="SAM" id="MobiDB-lite"/>
    </source>
</evidence>
<sequence>MPRSTRARAASHRTRALTGRATAGSPLLSPLEDPEAILRKRRRTERAAKAPPNEVPVAPVSPVRESSDQQADSIEGGPEVPSLSDSDPWAAYESITRPYPQASGSVDADPDLLSVLTEHTLTALYKRIGYMSPFSESTKKLVQQIITDPTMMSFRTNPYDTPRFRIGLSDRNVAFDPCRDSFLDFIRSLSTNTSDETPLEKTRHTLAWNLDLQKTRSDPKEPVFQRTVLMSMIDRHRFIYDQGDSKTPLLDFAVERTWKCRPMPSMVFKDPEPRCLTQPKADLAIAFRQFAVFQRKHWQLLPAELREMVCYEGEATGKEGRVFHFLMIESKNTYKTLDDEVGLCQSLNNASQSLHNLYEFFREAGDEYVQIFFDRVRVFSATSTSQGIKIRAHRACLVEDARPDTAEHIGTDDVPAMSSIVDDYPLQFVYDDFFEASGPDFTREKVVSIFEKLMVGYGIRELWGHLQNAARAIEEKCIAYNDEHKLRLWRDKGYYTHGLILPDKHVATTISAISGVSNATKTTIRAAGGRGLDIGSMTLGNRPQGSALNFPRKRRRE</sequence>
<dbReference type="OrthoDB" id="5377772at2759"/>
<reference evidence="2" key="1">
    <citation type="submission" date="2014-12" db="EMBL/GenBank/DDBJ databases">
        <title>Genome Sequence of Valsa Canker Pathogens Uncovers a Specific Adaption of Colonization on Woody Bark.</title>
        <authorList>
            <person name="Yin Z."/>
            <person name="Liu H."/>
            <person name="Gao X."/>
            <person name="Li Z."/>
            <person name="Song N."/>
            <person name="Ke X."/>
            <person name="Dai Q."/>
            <person name="Wu Y."/>
            <person name="Sun Y."/>
            <person name="Xu J.-R."/>
            <person name="Kang Z.K."/>
            <person name="Wang L."/>
            <person name="Huang L."/>
        </authorList>
    </citation>
    <scope>NUCLEOTIDE SEQUENCE [LARGE SCALE GENOMIC DNA]</scope>
    <source>
        <strain evidence="2">03-8</strain>
    </source>
</reference>
<evidence type="ECO:0000313" key="2">
    <source>
        <dbReference type="EMBL" id="KUI64189.1"/>
    </source>
</evidence>
<protein>
    <submittedName>
        <fullName evidence="2">Uncharacterized protein</fullName>
    </submittedName>
</protein>
<proteinExistence type="predicted"/>
<feature type="compositionally biased region" description="Basic residues" evidence="1">
    <location>
        <begin position="1"/>
        <end position="15"/>
    </location>
</feature>
<gene>
    <name evidence="2" type="ORF">VM1G_10978</name>
</gene>
<evidence type="ECO:0000313" key="3">
    <source>
        <dbReference type="Proteomes" id="UP000078559"/>
    </source>
</evidence>
<keyword evidence="3" id="KW-1185">Reference proteome</keyword>
<dbReference type="EMBL" id="KN796123">
    <property type="protein sequence ID" value="KUI64189.1"/>
    <property type="molecule type" value="Genomic_DNA"/>
</dbReference>
<organism evidence="2 3">
    <name type="scientific">Cytospora mali</name>
    <name type="common">Apple Valsa canker fungus</name>
    <name type="synonym">Valsa mali</name>
    <dbReference type="NCBI Taxonomy" id="578113"/>
    <lineage>
        <taxon>Eukaryota</taxon>
        <taxon>Fungi</taxon>
        <taxon>Dikarya</taxon>
        <taxon>Ascomycota</taxon>
        <taxon>Pezizomycotina</taxon>
        <taxon>Sordariomycetes</taxon>
        <taxon>Sordariomycetidae</taxon>
        <taxon>Diaporthales</taxon>
        <taxon>Cytosporaceae</taxon>
        <taxon>Cytospora</taxon>
    </lineage>
</organism>